<reference evidence="1" key="1">
    <citation type="submission" date="2023-02" db="EMBL/GenBank/DDBJ databases">
        <title>Polaribacter ponticola sp. nov., isolated from seawater.</title>
        <authorList>
            <person name="Baek J.H."/>
            <person name="Kim J.M."/>
            <person name="Choi D.G."/>
            <person name="Jeon C.O."/>
        </authorList>
    </citation>
    <scope>NUCLEOTIDE SEQUENCE</scope>
    <source>
        <strain evidence="1">MSW5</strain>
    </source>
</reference>
<evidence type="ECO:0000313" key="2">
    <source>
        <dbReference type="Proteomes" id="UP001151478"/>
    </source>
</evidence>
<name>A0ABT5SC75_9FLAO</name>
<sequence length="70" mass="7921">MFVNNLKKNNTFKDTLILIFSKFGRRVQQNAVDGTDYGAANNVFLIGENLKTKGFYNDASDLSILDKMEI</sequence>
<evidence type="ECO:0000313" key="1">
    <source>
        <dbReference type="EMBL" id="MDD7915732.1"/>
    </source>
</evidence>
<gene>
    <name evidence="1" type="ORF">N5A56_015490</name>
</gene>
<comment type="caution">
    <text evidence="1">The sequence shown here is derived from an EMBL/GenBank/DDBJ whole genome shotgun (WGS) entry which is preliminary data.</text>
</comment>
<dbReference type="EMBL" id="JAOSLC020000003">
    <property type="protein sequence ID" value="MDD7915732.1"/>
    <property type="molecule type" value="Genomic_DNA"/>
</dbReference>
<keyword evidence="2" id="KW-1185">Reference proteome</keyword>
<proteinExistence type="predicted"/>
<accession>A0ABT5SC75</accession>
<organism evidence="1 2">
    <name type="scientific">Polaribacter ponticola</name>
    <dbReference type="NCBI Taxonomy" id="2978475"/>
    <lineage>
        <taxon>Bacteria</taxon>
        <taxon>Pseudomonadati</taxon>
        <taxon>Bacteroidota</taxon>
        <taxon>Flavobacteriia</taxon>
        <taxon>Flavobacteriales</taxon>
        <taxon>Flavobacteriaceae</taxon>
    </lineage>
</organism>
<dbReference type="Proteomes" id="UP001151478">
    <property type="component" value="Unassembled WGS sequence"/>
</dbReference>
<dbReference type="RefSeq" id="WP_265726596.1">
    <property type="nucleotide sequence ID" value="NZ_JAOSLC020000003.1"/>
</dbReference>
<protein>
    <submittedName>
        <fullName evidence="1">DUF1501 domain-containing protein</fullName>
    </submittedName>
</protein>